<sequence length="39" mass="4638">MFLTFTTLTPMPSKNSYNTVTLFIKMLLPLYDYKFVKQT</sequence>
<gene>
    <name evidence="1" type="ORF">M917_0081</name>
</gene>
<evidence type="ECO:0000313" key="1">
    <source>
        <dbReference type="EMBL" id="ERL56884.1"/>
    </source>
</evidence>
<accession>U4TDR1</accession>
<keyword evidence="2" id="KW-1185">Reference proteome</keyword>
<evidence type="ECO:0000313" key="2">
    <source>
        <dbReference type="Proteomes" id="UP000016761"/>
    </source>
</evidence>
<dbReference type="Proteomes" id="UP000016761">
    <property type="component" value="Unassembled WGS sequence"/>
</dbReference>
<organism evidence="1 2">
    <name type="scientific">Psychrobacter aquaticus CMS 56</name>
    <dbReference type="NCBI Taxonomy" id="1354303"/>
    <lineage>
        <taxon>Bacteria</taxon>
        <taxon>Pseudomonadati</taxon>
        <taxon>Pseudomonadota</taxon>
        <taxon>Gammaproteobacteria</taxon>
        <taxon>Moraxellales</taxon>
        <taxon>Moraxellaceae</taxon>
        <taxon>Psychrobacter</taxon>
    </lineage>
</organism>
<name>U4TDR1_9GAMM</name>
<proteinExistence type="predicted"/>
<comment type="caution">
    <text evidence="1">The sequence shown here is derived from an EMBL/GenBank/DDBJ whole genome shotgun (WGS) entry which is preliminary data.</text>
</comment>
<protein>
    <submittedName>
        <fullName evidence="1">Uncharacterized protein</fullName>
    </submittedName>
</protein>
<dbReference type="AlphaFoldDB" id="U4TDR1"/>
<dbReference type="EMBL" id="AUSW01000006">
    <property type="protein sequence ID" value="ERL56884.1"/>
    <property type="molecule type" value="Genomic_DNA"/>
</dbReference>
<reference evidence="1 2" key="1">
    <citation type="journal article" date="2013" name="Genome Announc.">
        <title>Draft Genome Sequence of Psychrobacter aquaticus Strain CMS 56T, Isolated from a Cyanobacterial Mat Sample Collected from Water Bodies in the McMurdo Dry Valley Region of Antarctica.</title>
        <authorList>
            <person name="Reddy G.S."/>
            <person name="Ara S."/>
            <person name="Singh A."/>
            <person name="Kumar Pinnaka A."/>
            <person name="Shivaji S."/>
        </authorList>
    </citation>
    <scope>NUCLEOTIDE SEQUENCE [LARGE SCALE GENOMIC DNA]</scope>
    <source>
        <strain evidence="1 2">CMS 56</strain>
    </source>
</reference>
<dbReference type="PATRIC" id="fig|1354303.4.peg.81"/>